<evidence type="ECO:0000313" key="2">
    <source>
        <dbReference type="Proteomes" id="UP000830167"/>
    </source>
</evidence>
<reference evidence="1" key="1">
    <citation type="submission" date="2021-12" db="EMBL/GenBank/DDBJ databases">
        <title>Alicyclobacillaceae gen. nov., sp. nov., isolated from chalcocite enrichment system.</title>
        <authorList>
            <person name="Jiang Z."/>
        </authorList>
    </citation>
    <scope>NUCLEOTIDE SEQUENCE</scope>
    <source>
        <strain evidence="1">MYW30-H2</strain>
    </source>
</reference>
<evidence type="ECO:0000313" key="1">
    <source>
        <dbReference type="EMBL" id="UOF91932.1"/>
    </source>
</evidence>
<dbReference type="Proteomes" id="UP000830167">
    <property type="component" value="Chromosome"/>
</dbReference>
<sequence length="82" mass="9590">MEDFELLLMSWTQLTALEMIDPHDEHVKEKQTIEEALLADFDITSPKLINRTLTVYKVSYSQKEEIHEISFGAEEVESIYDL</sequence>
<proteinExistence type="predicted"/>
<organism evidence="1 2">
    <name type="scientific">Fodinisporobacter ferrooxydans</name>
    <dbReference type="NCBI Taxonomy" id="2901836"/>
    <lineage>
        <taxon>Bacteria</taxon>
        <taxon>Bacillati</taxon>
        <taxon>Bacillota</taxon>
        <taxon>Bacilli</taxon>
        <taxon>Bacillales</taxon>
        <taxon>Alicyclobacillaceae</taxon>
        <taxon>Fodinisporobacter</taxon>
    </lineage>
</organism>
<dbReference type="EMBL" id="CP089291">
    <property type="protein sequence ID" value="UOF91932.1"/>
    <property type="molecule type" value="Genomic_DNA"/>
</dbReference>
<accession>A0ABY4CN67</accession>
<dbReference type="RefSeq" id="WP_347438622.1">
    <property type="nucleotide sequence ID" value="NZ_CP089291.1"/>
</dbReference>
<gene>
    <name evidence="1" type="ORF">LSG31_06745</name>
</gene>
<keyword evidence="2" id="KW-1185">Reference proteome</keyword>
<name>A0ABY4CN67_9BACL</name>
<protein>
    <submittedName>
        <fullName evidence="1">Uncharacterized protein</fullName>
    </submittedName>
</protein>